<name>A0A4Z0L9T4_9FLAO</name>
<dbReference type="InterPro" id="IPR053145">
    <property type="entry name" value="AB_hydrolase_Est10"/>
</dbReference>
<accession>A0A4Z0L9T4</accession>
<dbReference type="SUPFAM" id="SSF50156">
    <property type="entry name" value="PDZ domain-like"/>
    <property type="match status" value="1"/>
</dbReference>
<organism evidence="2 3">
    <name type="scientific">Flavobacterium humi</name>
    <dbReference type="NCBI Taxonomy" id="2562683"/>
    <lineage>
        <taxon>Bacteria</taxon>
        <taxon>Pseudomonadati</taxon>
        <taxon>Bacteroidota</taxon>
        <taxon>Flavobacteriia</taxon>
        <taxon>Flavobacteriales</taxon>
        <taxon>Flavobacteriaceae</taxon>
        <taxon>Flavobacterium</taxon>
    </lineage>
</organism>
<dbReference type="InterPro" id="IPR001478">
    <property type="entry name" value="PDZ"/>
</dbReference>
<dbReference type="SUPFAM" id="SSF53474">
    <property type="entry name" value="alpha/beta-Hydrolases"/>
    <property type="match status" value="1"/>
</dbReference>
<dbReference type="AlphaFoldDB" id="A0A4Z0L9T4"/>
<dbReference type="Gene3D" id="2.30.42.10">
    <property type="match status" value="1"/>
</dbReference>
<protein>
    <submittedName>
        <fullName evidence="2">Alpha/beta fold hydrolase</fullName>
    </submittedName>
</protein>
<dbReference type="Pfam" id="PF13180">
    <property type="entry name" value="PDZ_2"/>
    <property type="match status" value="1"/>
</dbReference>
<reference evidence="2 3" key="1">
    <citation type="submission" date="2019-04" db="EMBL/GenBank/DDBJ databases">
        <title>Flavobacterium sp. strain DS2-A Genome sequencing and assembly.</title>
        <authorList>
            <person name="Kim I."/>
        </authorList>
    </citation>
    <scope>NUCLEOTIDE SEQUENCE [LARGE SCALE GENOMIC DNA]</scope>
    <source>
        <strain evidence="2 3">DS2-A</strain>
    </source>
</reference>
<dbReference type="GO" id="GO:0052689">
    <property type="term" value="F:carboxylic ester hydrolase activity"/>
    <property type="evidence" value="ECO:0007669"/>
    <property type="project" value="TreeGrafter"/>
</dbReference>
<feature type="domain" description="PDZ" evidence="1">
    <location>
        <begin position="40"/>
        <end position="108"/>
    </location>
</feature>
<dbReference type="EMBL" id="SRLH01000003">
    <property type="protein sequence ID" value="TGD58581.1"/>
    <property type="molecule type" value="Genomic_DNA"/>
</dbReference>
<dbReference type="InterPro" id="IPR036034">
    <property type="entry name" value="PDZ_sf"/>
</dbReference>
<evidence type="ECO:0000313" key="3">
    <source>
        <dbReference type="Proteomes" id="UP000297407"/>
    </source>
</evidence>
<dbReference type="PANTHER" id="PTHR43265">
    <property type="entry name" value="ESTERASE ESTD"/>
    <property type="match status" value="1"/>
</dbReference>
<keyword evidence="2" id="KW-0378">Hydrolase</keyword>
<dbReference type="PROSITE" id="PS50106">
    <property type="entry name" value="PDZ"/>
    <property type="match status" value="1"/>
</dbReference>
<dbReference type="RefSeq" id="WP_135525841.1">
    <property type="nucleotide sequence ID" value="NZ_SRLH01000003.1"/>
</dbReference>
<dbReference type="PANTHER" id="PTHR43265:SF1">
    <property type="entry name" value="ESTERASE ESTD"/>
    <property type="match status" value="1"/>
</dbReference>
<sequence length="452" mass="50846">MVRLAWTLALILITAITTVLRAQSPVPVAGETFPERKAFIGFLGKPTEKGISIDSVLPNSTASKLKLKKGDVIQSINGNATSTLELYAAAASAIRANDKITAQYTRNGKTATATTKAVVKPLETSVVADIMYDWVRFRNGYLRTITRKPKGKENVPCILLIPGYGCGSIENYSKSYNGKLMDEWLKNGFAVVTIEKSGLGDSFGCEACAEADLLTDIESFDAGYSYMERLSFVDKANLFIWGHSMGGTIAPEVAKKHHPKGVMVFGSVFRPWSEFLLEMHRVQKPLLENLTYQQTEDFTRKIQKIYYEFFVLKKSPATLSENPEYNALVVSELNYKPGSTNMWGRSWKFWQQLDTLDLAKSWQEVNCPVLILHGGTDYEQCSLVEPMLTQKTINEKHPNTATWITIPDLDHFMMKSKDWPEAVKNFNEQQYAKGNFNEKIAQETVKWLQSKV</sequence>
<dbReference type="Pfam" id="PF12146">
    <property type="entry name" value="Hydrolase_4"/>
    <property type="match status" value="1"/>
</dbReference>
<dbReference type="InterPro" id="IPR022742">
    <property type="entry name" value="Hydrolase_4"/>
</dbReference>
<comment type="caution">
    <text evidence="2">The sequence shown here is derived from an EMBL/GenBank/DDBJ whole genome shotgun (WGS) entry which is preliminary data.</text>
</comment>
<evidence type="ECO:0000259" key="1">
    <source>
        <dbReference type="PROSITE" id="PS50106"/>
    </source>
</evidence>
<dbReference type="OrthoDB" id="9809549at2"/>
<gene>
    <name evidence="2" type="ORF">E4635_06620</name>
</gene>
<dbReference type="InterPro" id="IPR029058">
    <property type="entry name" value="AB_hydrolase_fold"/>
</dbReference>
<dbReference type="Proteomes" id="UP000297407">
    <property type="component" value="Unassembled WGS sequence"/>
</dbReference>
<keyword evidence="3" id="KW-1185">Reference proteome</keyword>
<dbReference type="Gene3D" id="3.40.50.1820">
    <property type="entry name" value="alpha/beta hydrolase"/>
    <property type="match status" value="1"/>
</dbReference>
<proteinExistence type="predicted"/>
<dbReference type="SMART" id="SM00228">
    <property type="entry name" value="PDZ"/>
    <property type="match status" value="1"/>
</dbReference>
<evidence type="ECO:0000313" key="2">
    <source>
        <dbReference type="EMBL" id="TGD58581.1"/>
    </source>
</evidence>